<dbReference type="OMA" id="CVFRERS"/>
<reference evidence="2" key="1">
    <citation type="journal article" date="2010" name="Genome Biol.">
        <title>Genome sequence of the necrotrophic plant pathogen Pythium ultimum reveals original pathogenicity mechanisms and effector repertoire.</title>
        <authorList>
            <person name="Levesque C.A."/>
            <person name="Brouwer H."/>
            <person name="Cano L."/>
            <person name="Hamilton J.P."/>
            <person name="Holt C."/>
            <person name="Huitema E."/>
            <person name="Raffaele S."/>
            <person name="Robideau G.P."/>
            <person name="Thines M."/>
            <person name="Win J."/>
            <person name="Zerillo M.M."/>
            <person name="Beakes G.W."/>
            <person name="Boore J.L."/>
            <person name="Busam D."/>
            <person name="Dumas B."/>
            <person name="Ferriera S."/>
            <person name="Fuerstenberg S.I."/>
            <person name="Gachon C.M."/>
            <person name="Gaulin E."/>
            <person name="Govers F."/>
            <person name="Grenville-Briggs L."/>
            <person name="Horner N."/>
            <person name="Hostetler J."/>
            <person name="Jiang R.H."/>
            <person name="Johnson J."/>
            <person name="Krajaejun T."/>
            <person name="Lin H."/>
            <person name="Meijer H.J."/>
            <person name="Moore B."/>
            <person name="Morris P."/>
            <person name="Phuntmart V."/>
            <person name="Puiu D."/>
            <person name="Shetty J."/>
            <person name="Stajich J.E."/>
            <person name="Tripathy S."/>
            <person name="Wawra S."/>
            <person name="van West P."/>
            <person name="Whitty B.R."/>
            <person name="Coutinho P.M."/>
            <person name="Henrissat B."/>
            <person name="Martin F."/>
            <person name="Thomas P.D."/>
            <person name="Tyler B.M."/>
            <person name="De Vries R.P."/>
            <person name="Kamoun S."/>
            <person name="Yandell M."/>
            <person name="Tisserat N."/>
            <person name="Buell C.R."/>
        </authorList>
    </citation>
    <scope>NUCLEOTIDE SEQUENCE</scope>
    <source>
        <strain evidence="2">DAOM:BR144</strain>
    </source>
</reference>
<dbReference type="InParanoid" id="K3WV43"/>
<dbReference type="HOGENOM" id="CLU_083184_0_0_1"/>
<proteinExistence type="predicted"/>
<evidence type="ECO:0000313" key="2">
    <source>
        <dbReference type="Proteomes" id="UP000019132"/>
    </source>
</evidence>
<dbReference type="EnsemblProtists" id="PYU1_T008840">
    <property type="protein sequence ID" value="PYU1_T008840"/>
    <property type="gene ID" value="PYU1_G008822"/>
</dbReference>
<dbReference type="VEuPathDB" id="FungiDB:PYU1_G008822"/>
<reference evidence="1" key="3">
    <citation type="submission" date="2015-02" db="UniProtKB">
        <authorList>
            <consortium name="EnsemblProtists"/>
        </authorList>
    </citation>
    <scope>IDENTIFICATION</scope>
    <source>
        <strain evidence="1">DAOM BR144</strain>
    </source>
</reference>
<evidence type="ECO:0000313" key="1">
    <source>
        <dbReference type="EnsemblProtists" id="PYU1_T008840"/>
    </source>
</evidence>
<sequence>MQPQDVAELLRATVSDADAVAQYLLSIDAEELNGLLDRFAAHETKKKNEQQRGDWLALVQLLLRSDSTRLRTSTRIIHLVWNGSSNELECMQWLTEISLGYLGAMQEDDNSNNPTAGSNMKNRMRVTAIADEIRMLLRILFELLDDGLQDYGPRSRRVLPQVLGLVPILLGVLADLATTASDAVKSSLELHENLEKLIALPWTPRTIPFLLDLLKESASLMSPSNWLQVQEHLESMLTGREAFPSENMNPILRECIAIGSVTRNCHWVNLARHLFRQLSVRLCQEAEFNLQMVPLSLHSAGLRFKA</sequence>
<dbReference type="AlphaFoldDB" id="K3WV43"/>
<organism evidence="1 2">
    <name type="scientific">Globisporangium ultimum (strain ATCC 200006 / CBS 805.95 / DAOM BR144)</name>
    <name type="common">Pythium ultimum</name>
    <dbReference type="NCBI Taxonomy" id="431595"/>
    <lineage>
        <taxon>Eukaryota</taxon>
        <taxon>Sar</taxon>
        <taxon>Stramenopiles</taxon>
        <taxon>Oomycota</taxon>
        <taxon>Peronosporomycetes</taxon>
        <taxon>Pythiales</taxon>
        <taxon>Pythiaceae</taxon>
        <taxon>Globisporangium</taxon>
    </lineage>
</organism>
<accession>K3WV43</accession>
<reference evidence="2" key="2">
    <citation type="submission" date="2010-04" db="EMBL/GenBank/DDBJ databases">
        <authorList>
            <person name="Buell R."/>
            <person name="Hamilton J."/>
            <person name="Hostetler J."/>
        </authorList>
    </citation>
    <scope>NUCLEOTIDE SEQUENCE [LARGE SCALE GENOMIC DNA]</scope>
    <source>
        <strain evidence="2">DAOM:BR144</strain>
    </source>
</reference>
<keyword evidence="2" id="KW-1185">Reference proteome</keyword>
<protein>
    <submittedName>
        <fullName evidence="1">Uncharacterized protein</fullName>
    </submittedName>
</protein>
<dbReference type="Proteomes" id="UP000019132">
    <property type="component" value="Unassembled WGS sequence"/>
</dbReference>
<dbReference type="EMBL" id="GL376558">
    <property type="status" value="NOT_ANNOTATED_CDS"/>
    <property type="molecule type" value="Genomic_DNA"/>
</dbReference>
<dbReference type="eggNOG" id="ENOG502SJ88">
    <property type="taxonomic scope" value="Eukaryota"/>
</dbReference>
<name>K3WV43_GLOUD</name>